<sequence>MDRTTPSTSRERAYSNTDMIGLRIIDSLFIQFRFYRAHANALCQFQLHRPLHFVSRCVPSPVRQMAEDKLANHCGLTITYLDYFGGFSSLTPNDNFVLSRYYPLLFYMDSKCTYLIACSASWFKLFRIMPLTEKHVVVHAISKIDQELFTIRASKARRVIEETQIFFTKFYTHEVSLENFLYATDVQSNLIPGGHEIISAAGMFGIQMATIGPC</sequence>
<organism evidence="1 2">
    <name type="scientific">Trachymyrmex cornetzi</name>
    <dbReference type="NCBI Taxonomy" id="471704"/>
    <lineage>
        <taxon>Eukaryota</taxon>
        <taxon>Metazoa</taxon>
        <taxon>Ecdysozoa</taxon>
        <taxon>Arthropoda</taxon>
        <taxon>Hexapoda</taxon>
        <taxon>Insecta</taxon>
        <taxon>Pterygota</taxon>
        <taxon>Neoptera</taxon>
        <taxon>Endopterygota</taxon>
        <taxon>Hymenoptera</taxon>
        <taxon>Apocrita</taxon>
        <taxon>Aculeata</taxon>
        <taxon>Formicoidea</taxon>
        <taxon>Formicidae</taxon>
        <taxon>Myrmicinae</taxon>
        <taxon>Trachymyrmex</taxon>
    </lineage>
</organism>
<gene>
    <name evidence="1" type="ORF">ALC57_06661</name>
</gene>
<evidence type="ECO:0000313" key="2">
    <source>
        <dbReference type="Proteomes" id="UP000078492"/>
    </source>
</evidence>
<protein>
    <submittedName>
        <fullName evidence="1">Uncharacterized protein</fullName>
    </submittedName>
</protein>
<dbReference type="Proteomes" id="UP000078492">
    <property type="component" value="Unassembled WGS sequence"/>
</dbReference>
<keyword evidence="2" id="KW-1185">Reference proteome</keyword>
<evidence type="ECO:0000313" key="1">
    <source>
        <dbReference type="EMBL" id="KYN20755.1"/>
    </source>
</evidence>
<dbReference type="AlphaFoldDB" id="A0A195E6C6"/>
<proteinExistence type="predicted"/>
<name>A0A195E6C6_9HYME</name>
<reference evidence="1 2" key="1">
    <citation type="submission" date="2015-09" db="EMBL/GenBank/DDBJ databases">
        <title>Trachymyrmex cornetzi WGS genome.</title>
        <authorList>
            <person name="Nygaard S."/>
            <person name="Hu H."/>
            <person name="Boomsma J."/>
            <person name="Zhang G."/>
        </authorList>
    </citation>
    <scope>NUCLEOTIDE SEQUENCE [LARGE SCALE GENOMIC DNA]</scope>
    <source>
        <strain evidence="1">Tcor2-1</strain>
        <tissue evidence="1">Whole body</tissue>
    </source>
</reference>
<accession>A0A195E6C6</accession>
<dbReference type="EMBL" id="KQ979568">
    <property type="protein sequence ID" value="KYN20755.1"/>
    <property type="molecule type" value="Genomic_DNA"/>
</dbReference>